<reference evidence="4" key="1">
    <citation type="submission" date="2019-07" db="EMBL/GenBank/DDBJ databases">
        <title>Hyphodiscus hymeniophilus genome sequencing and assembly.</title>
        <authorList>
            <person name="Kramer G."/>
            <person name="Nodwell J."/>
        </authorList>
    </citation>
    <scope>NUCLEOTIDE SEQUENCE</scope>
    <source>
        <strain evidence="4">ATCC 34498</strain>
    </source>
</reference>
<accession>A0A9P6VDV3</accession>
<keyword evidence="1" id="KW-0808">Transferase</keyword>
<dbReference type="EMBL" id="VNKQ01000018">
    <property type="protein sequence ID" value="KAG0645693.1"/>
    <property type="molecule type" value="Genomic_DNA"/>
</dbReference>
<dbReference type="InterPro" id="IPR016181">
    <property type="entry name" value="Acyl_CoA_acyltransferase"/>
</dbReference>
<dbReference type="PANTHER" id="PTHR43877">
    <property type="entry name" value="AMINOALKYLPHOSPHONATE N-ACETYLTRANSFERASE-RELATED-RELATED"/>
    <property type="match status" value="1"/>
</dbReference>
<dbReference type="CDD" id="cd04301">
    <property type="entry name" value="NAT_SF"/>
    <property type="match status" value="1"/>
</dbReference>
<dbReference type="GO" id="GO:0016747">
    <property type="term" value="F:acyltransferase activity, transferring groups other than amino-acyl groups"/>
    <property type="evidence" value="ECO:0007669"/>
    <property type="project" value="InterPro"/>
</dbReference>
<evidence type="ECO:0000259" key="3">
    <source>
        <dbReference type="PROSITE" id="PS51186"/>
    </source>
</evidence>
<evidence type="ECO:0000256" key="2">
    <source>
        <dbReference type="ARBA" id="ARBA00023315"/>
    </source>
</evidence>
<dbReference type="InterPro" id="IPR000182">
    <property type="entry name" value="GNAT_dom"/>
</dbReference>
<evidence type="ECO:0000256" key="1">
    <source>
        <dbReference type="ARBA" id="ARBA00022679"/>
    </source>
</evidence>
<feature type="domain" description="N-acetyltransferase" evidence="3">
    <location>
        <begin position="74"/>
        <end position="242"/>
    </location>
</feature>
<proteinExistence type="predicted"/>
<dbReference type="SUPFAM" id="SSF55729">
    <property type="entry name" value="Acyl-CoA N-acyltransferases (Nat)"/>
    <property type="match status" value="1"/>
</dbReference>
<organism evidence="4 5">
    <name type="scientific">Hyphodiscus hymeniophilus</name>
    <dbReference type="NCBI Taxonomy" id="353542"/>
    <lineage>
        <taxon>Eukaryota</taxon>
        <taxon>Fungi</taxon>
        <taxon>Dikarya</taxon>
        <taxon>Ascomycota</taxon>
        <taxon>Pezizomycotina</taxon>
        <taxon>Leotiomycetes</taxon>
        <taxon>Helotiales</taxon>
        <taxon>Hyphodiscaceae</taxon>
        <taxon>Hyphodiscus</taxon>
    </lineage>
</organism>
<dbReference type="PANTHER" id="PTHR43877:SF1">
    <property type="entry name" value="ACETYLTRANSFERASE"/>
    <property type="match status" value="1"/>
</dbReference>
<keyword evidence="2" id="KW-0012">Acyltransferase</keyword>
<gene>
    <name evidence="4" type="ORF">D0Z07_8769</name>
</gene>
<name>A0A9P6VDV3_9HELO</name>
<dbReference type="Pfam" id="PF00583">
    <property type="entry name" value="Acetyltransf_1"/>
    <property type="match status" value="1"/>
</dbReference>
<dbReference type="PROSITE" id="PS51186">
    <property type="entry name" value="GNAT"/>
    <property type="match status" value="1"/>
</dbReference>
<dbReference type="OrthoDB" id="2744543at2759"/>
<keyword evidence="5" id="KW-1185">Reference proteome</keyword>
<dbReference type="AlphaFoldDB" id="A0A9P6VDV3"/>
<evidence type="ECO:0000313" key="5">
    <source>
        <dbReference type="Proteomes" id="UP000785200"/>
    </source>
</evidence>
<dbReference type="Gene3D" id="3.40.630.30">
    <property type="match status" value="1"/>
</dbReference>
<sequence length="244" mass="27337">MRKPAVSSWTEHPKIVHPSRRPHVRDLQTSLYPNVEDLTPAMVLIKLVFVEVLRMTSQELQQCGGATALLMSSVSIREAVIQDAEELARVHILAWQETYRGIAPQSVLDSLDVNARIDSWKTWLNQEDHKAFVAVVDGNICGFIRGGPVKQPVRDPSFDAELYAINIIGDAKGKGTGRELVHHLVETLRPMGLSKMVVWVLAENPSRRFYERLGAQDLGQQKIQHVGGVELTEVAYGWQDIESL</sequence>
<comment type="caution">
    <text evidence="4">The sequence shown here is derived from an EMBL/GenBank/DDBJ whole genome shotgun (WGS) entry which is preliminary data.</text>
</comment>
<evidence type="ECO:0000313" key="4">
    <source>
        <dbReference type="EMBL" id="KAG0645693.1"/>
    </source>
</evidence>
<dbReference type="InterPro" id="IPR050832">
    <property type="entry name" value="Bact_Acetyltransf"/>
</dbReference>
<dbReference type="Proteomes" id="UP000785200">
    <property type="component" value="Unassembled WGS sequence"/>
</dbReference>
<protein>
    <submittedName>
        <fullName evidence="4">N-acetyltransferase</fullName>
    </submittedName>
</protein>